<keyword evidence="3" id="KW-1185">Reference proteome</keyword>
<feature type="compositionally biased region" description="Low complexity" evidence="1">
    <location>
        <begin position="23"/>
        <end position="32"/>
    </location>
</feature>
<feature type="region of interest" description="Disordered" evidence="1">
    <location>
        <begin position="23"/>
        <end position="43"/>
    </location>
</feature>
<protein>
    <submittedName>
        <fullName evidence="2">Uncharacterized protein</fullName>
    </submittedName>
</protein>
<dbReference type="Proteomes" id="UP000276834">
    <property type="component" value="Unassembled WGS sequence"/>
</dbReference>
<accession>A0A3L8SEH9</accession>
<evidence type="ECO:0000256" key="1">
    <source>
        <dbReference type="SAM" id="MobiDB-lite"/>
    </source>
</evidence>
<feature type="non-terminal residue" evidence="2">
    <location>
        <position position="154"/>
    </location>
</feature>
<evidence type="ECO:0000313" key="3">
    <source>
        <dbReference type="Proteomes" id="UP000276834"/>
    </source>
</evidence>
<sequence>MQAVMGGDGSHINSPCPGAAALSGSALGGSPAQRGRERAPPHGATAAVCEVSPSYATCTARPESDFRRFVGFIQRASLAGATGREERSACSSITPSVRLLCCLQASFNSACCTWDICTTMCNAKTRLHSKLTKPLFLVLAQSALSYFDNQATCQ</sequence>
<name>A0A3L8SEH9_CHLGU</name>
<reference evidence="2 3" key="1">
    <citation type="journal article" date="2018" name="Proc. R. Soc. B">
        <title>A non-coding region near Follistatin controls head colour polymorphism in the Gouldian finch.</title>
        <authorList>
            <person name="Toomey M.B."/>
            <person name="Marques C.I."/>
            <person name="Andrade P."/>
            <person name="Araujo P.M."/>
            <person name="Sabatino S."/>
            <person name="Gazda M.A."/>
            <person name="Afonso S."/>
            <person name="Lopes R.J."/>
            <person name="Corbo J.C."/>
            <person name="Carneiro M."/>
        </authorList>
    </citation>
    <scope>NUCLEOTIDE SEQUENCE [LARGE SCALE GENOMIC DNA]</scope>
    <source>
        <strain evidence="2">Red01</strain>
        <tissue evidence="2">Muscle</tissue>
    </source>
</reference>
<dbReference type="EMBL" id="QUSF01000025">
    <property type="protein sequence ID" value="RLW00806.1"/>
    <property type="molecule type" value="Genomic_DNA"/>
</dbReference>
<gene>
    <name evidence="2" type="ORF">DV515_00008457</name>
</gene>
<evidence type="ECO:0000313" key="2">
    <source>
        <dbReference type="EMBL" id="RLW00806.1"/>
    </source>
</evidence>
<organism evidence="2 3">
    <name type="scientific">Chloebia gouldiae</name>
    <name type="common">Gouldian finch</name>
    <name type="synonym">Erythrura gouldiae</name>
    <dbReference type="NCBI Taxonomy" id="44316"/>
    <lineage>
        <taxon>Eukaryota</taxon>
        <taxon>Metazoa</taxon>
        <taxon>Chordata</taxon>
        <taxon>Craniata</taxon>
        <taxon>Vertebrata</taxon>
        <taxon>Euteleostomi</taxon>
        <taxon>Archelosauria</taxon>
        <taxon>Archosauria</taxon>
        <taxon>Dinosauria</taxon>
        <taxon>Saurischia</taxon>
        <taxon>Theropoda</taxon>
        <taxon>Coelurosauria</taxon>
        <taxon>Aves</taxon>
        <taxon>Neognathae</taxon>
        <taxon>Neoaves</taxon>
        <taxon>Telluraves</taxon>
        <taxon>Australaves</taxon>
        <taxon>Passeriformes</taxon>
        <taxon>Passeroidea</taxon>
        <taxon>Passeridae</taxon>
        <taxon>Chloebia</taxon>
    </lineage>
</organism>
<comment type="caution">
    <text evidence="2">The sequence shown here is derived from an EMBL/GenBank/DDBJ whole genome shotgun (WGS) entry which is preliminary data.</text>
</comment>
<proteinExistence type="predicted"/>
<dbReference type="AlphaFoldDB" id="A0A3L8SEH9"/>